<evidence type="ECO:0000259" key="1">
    <source>
        <dbReference type="PROSITE" id="PS50106"/>
    </source>
</evidence>
<protein>
    <recommendedName>
        <fullName evidence="1">PDZ domain-containing protein</fullName>
    </recommendedName>
</protein>
<feature type="domain" description="PDZ" evidence="1">
    <location>
        <begin position="140"/>
        <end position="197"/>
    </location>
</feature>
<organism evidence="2 3">
    <name type="scientific">Hevea brasiliensis</name>
    <name type="common">Para rubber tree</name>
    <name type="synonym">Siphonia brasiliensis</name>
    <dbReference type="NCBI Taxonomy" id="3981"/>
    <lineage>
        <taxon>Eukaryota</taxon>
        <taxon>Viridiplantae</taxon>
        <taxon>Streptophyta</taxon>
        <taxon>Embryophyta</taxon>
        <taxon>Tracheophyta</taxon>
        <taxon>Spermatophyta</taxon>
        <taxon>Magnoliopsida</taxon>
        <taxon>eudicotyledons</taxon>
        <taxon>Gunneridae</taxon>
        <taxon>Pentapetalae</taxon>
        <taxon>rosids</taxon>
        <taxon>fabids</taxon>
        <taxon>Malpighiales</taxon>
        <taxon>Euphorbiaceae</taxon>
        <taxon>Crotonoideae</taxon>
        <taxon>Micrandreae</taxon>
        <taxon>Hevea</taxon>
    </lineage>
</organism>
<name>A0A6A6M5E0_HEVBR</name>
<dbReference type="SUPFAM" id="SSF50156">
    <property type="entry name" value="PDZ domain-like"/>
    <property type="match status" value="1"/>
</dbReference>
<keyword evidence="3" id="KW-1185">Reference proteome</keyword>
<dbReference type="AlphaFoldDB" id="A0A6A6M5E0"/>
<evidence type="ECO:0000313" key="3">
    <source>
        <dbReference type="Proteomes" id="UP000467840"/>
    </source>
</evidence>
<dbReference type="Pfam" id="PF00595">
    <property type="entry name" value="PDZ"/>
    <property type="match status" value="1"/>
</dbReference>
<accession>A0A6A6M5E0</accession>
<reference evidence="2 3" key="1">
    <citation type="journal article" date="2020" name="Mol. Plant">
        <title>The Chromosome-Based Rubber Tree Genome Provides New Insights into Spurge Genome Evolution and Rubber Biosynthesis.</title>
        <authorList>
            <person name="Liu J."/>
            <person name="Shi C."/>
            <person name="Shi C.C."/>
            <person name="Li W."/>
            <person name="Zhang Q.J."/>
            <person name="Zhang Y."/>
            <person name="Li K."/>
            <person name="Lu H.F."/>
            <person name="Shi C."/>
            <person name="Zhu S.T."/>
            <person name="Xiao Z.Y."/>
            <person name="Nan H."/>
            <person name="Yue Y."/>
            <person name="Zhu X.G."/>
            <person name="Wu Y."/>
            <person name="Hong X.N."/>
            <person name="Fan G.Y."/>
            <person name="Tong Y."/>
            <person name="Zhang D."/>
            <person name="Mao C.L."/>
            <person name="Liu Y.L."/>
            <person name="Hao S.J."/>
            <person name="Liu W.Q."/>
            <person name="Lv M.Q."/>
            <person name="Zhang H.B."/>
            <person name="Liu Y."/>
            <person name="Hu-Tang G.R."/>
            <person name="Wang J.P."/>
            <person name="Wang J.H."/>
            <person name="Sun Y.H."/>
            <person name="Ni S.B."/>
            <person name="Chen W.B."/>
            <person name="Zhang X.C."/>
            <person name="Jiao Y.N."/>
            <person name="Eichler E.E."/>
            <person name="Li G.H."/>
            <person name="Liu X."/>
            <person name="Gao L.Z."/>
        </authorList>
    </citation>
    <scope>NUCLEOTIDE SEQUENCE [LARGE SCALE GENOMIC DNA]</scope>
    <source>
        <strain evidence="3">cv. GT1</strain>
        <tissue evidence="2">Leaf</tissue>
    </source>
</reference>
<dbReference type="Gene3D" id="2.30.42.10">
    <property type="match status" value="1"/>
</dbReference>
<comment type="caution">
    <text evidence="2">The sequence shown here is derived from an EMBL/GenBank/DDBJ whole genome shotgun (WGS) entry which is preliminary data.</text>
</comment>
<gene>
    <name evidence="2" type="ORF">GH714_032534</name>
</gene>
<dbReference type="Proteomes" id="UP000467840">
    <property type="component" value="Chromosome 9"/>
</dbReference>
<dbReference type="SMART" id="SM00228">
    <property type="entry name" value="PDZ"/>
    <property type="match status" value="1"/>
</dbReference>
<dbReference type="EMBL" id="JAAGAX010000008">
    <property type="protein sequence ID" value="KAF2307845.1"/>
    <property type="molecule type" value="Genomic_DNA"/>
</dbReference>
<dbReference type="PANTHER" id="PTHR32060">
    <property type="entry name" value="TAIL-SPECIFIC PROTEASE"/>
    <property type="match status" value="1"/>
</dbReference>
<dbReference type="GO" id="GO:0004175">
    <property type="term" value="F:endopeptidase activity"/>
    <property type="evidence" value="ECO:0007669"/>
    <property type="project" value="TreeGrafter"/>
</dbReference>
<dbReference type="PANTHER" id="PTHR32060:SF22">
    <property type="entry name" value="CARBOXYL-TERMINAL-PROCESSING PEPTIDASE 3, CHLOROPLASTIC"/>
    <property type="match status" value="1"/>
</dbReference>
<dbReference type="InterPro" id="IPR001478">
    <property type="entry name" value="PDZ"/>
</dbReference>
<sequence length="235" mass="25750">MEPLCSNFDLSPISTAPSKPALLPLFSSPRISTSIRLNVSRKWSLYCASSHHTAKTTVSRPQSNAQISSDQSEKVNTVQRTLVEAWGLIRETFVDPTFNHQANYGGNVSFEFSDAAYTKIKGMLSTLGDPFTRIISPNEYQSFRIGNDGNLQGVGIFINNEPKSGHLVVLSCVEGSPASRAGIHEGDELIEINALSLLTIITSLLLKARTKGLINFVVNEINIAIDLRLSLLVYR</sequence>
<dbReference type="PROSITE" id="PS50106">
    <property type="entry name" value="PDZ"/>
    <property type="match status" value="1"/>
</dbReference>
<dbReference type="Gene3D" id="3.30.750.44">
    <property type="match status" value="1"/>
</dbReference>
<proteinExistence type="predicted"/>
<evidence type="ECO:0000313" key="2">
    <source>
        <dbReference type="EMBL" id="KAF2307845.1"/>
    </source>
</evidence>
<dbReference type="InterPro" id="IPR036034">
    <property type="entry name" value="PDZ_sf"/>
</dbReference>